<dbReference type="RefSeq" id="WP_198841132.1">
    <property type="nucleotide sequence ID" value="NZ_JAEHFJ010000004.1"/>
</dbReference>
<sequence>MISRKNIIFLIISSCTILSSFGQHSVARDWNEQLLDAIRNDVARPTSHARNLFHSSVVMYDAWAIFNDEAETVLLGKKLGNYTSIFNGIQQADNTETAVHEVMSYALFRLLNHRFQNSPLVSTTKKSFLDLFISYGYDANFTATDYSTGSYAALGNYLGAEMIAFGLQDGSNEANNFDNQFYQPVNTPIQLNTYTENIDIDPNRWQPLAFDVFIDQSGNVSNSKTPDFLGPEWGQVTPFSLQQKDLKVLNHNFNSYVYNNPGPPPYIKNSNEDGIDDAYKWNFLLVAAWSAHLDPTDNTLIDISPAAIGNADIENFEDTFVAYKSFYDFTDGGDSGTGHALNPVTNLPYAPQLVKRSDYARVLAEFWADGPDSETPPGHWFTILNYVNDHPSLEKRLGGEGALMSDLEWDVKSYVMLGGAMHDCAVNTWGIKGYYDYVRPISAIRYMASKGQSTDKELPSYNAHGIPLVDGLTAVIEVGDALAGTNNENVGKIKIYAWKGPDFIDNPETDVAGVDWILGTHWWPYQRGTFVTPPFAGYVSGHSTFSRAAAEVMTLLTGNEYFPGGMGIFDIKQNDFLVFEQGPTQDLTLQWATYRDASDQTSLSRIWGGIHPPIDDIRGRKIGEKIGIETFNLAVKYFNGEDINSGDSNNEWSLFPIPFDNEITLQQENADTFQIDIFTSTGKLIYNKNIEQQTNTITLSLMNLNKGVYFTKITSNSDHSVHYEKIIKQ</sequence>
<feature type="domain" description="Secretion system C-terminal sorting" evidence="2">
    <location>
        <begin position="654"/>
        <end position="726"/>
    </location>
</feature>
<dbReference type="SUPFAM" id="SSF48317">
    <property type="entry name" value="Acid phosphatase/Vanadium-dependent haloperoxidase"/>
    <property type="match status" value="1"/>
</dbReference>
<protein>
    <submittedName>
        <fullName evidence="4">T9SS type A sorting domain-containing protein</fullName>
    </submittedName>
</protein>
<evidence type="ECO:0000313" key="4">
    <source>
        <dbReference type="EMBL" id="MBJ2174382.1"/>
    </source>
</evidence>
<dbReference type="NCBIfam" id="TIGR04183">
    <property type="entry name" value="Por_Secre_tail"/>
    <property type="match status" value="1"/>
</dbReference>
<name>A0ABS0WQZ0_9FLAO</name>
<evidence type="ECO:0000259" key="3">
    <source>
        <dbReference type="Pfam" id="PF21167"/>
    </source>
</evidence>
<dbReference type="InterPro" id="IPR036938">
    <property type="entry name" value="PAP2/HPO_sf"/>
</dbReference>
<dbReference type="InterPro" id="IPR052559">
    <property type="entry name" value="V-haloperoxidase"/>
</dbReference>
<evidence type="ECO:0000313" key="5">
    <source>
        <dbReference type="Proteomes" id="UP000623301"/>
    </source>
</evidence>
<dbReference type="InterPro" id="IPR016119">
    <property type="entry name" value="Br/Cl_peroxidase_C"/>
</dbReference>
<accession>A0ABS0WQZ0</accession>
<dbReference type="InterPro" id="IPR049283">
    <property type="entry name" value="DUF6851"/>
</dbReference>
<dbReference type="Gene3D" id="1.10.606.10">
    <property type="entry name" value="Vanadium-containing Chloroperoxidase, domain 2"/>
    <property type="match status" value="1"/>
</dbReference>
<dbReference type="CDD" id="cd03398">
    <property type="entry name" value="PAP2_haloperoxidase"/>
    <property type="match status" value="1"/>
</dbReference>
<dbReference type="EMBL" id="JAEHFJ010000004">
    <property type="protein sequence ID" value="MBJ2174382.1"/>
    <property type="molecule type" value="Genomic_DNA"/>
</dbReference>
<keyword evidence="1" id="KW-0732">Signal</keyword>
<comment type="caution">
    <text evidence="4">The sequence shown here is derived from an EMBL/GenBank/DDBJ whole genome shotgun (WGS) entry which is preliminary data.</text>
</comment>
<evidence type="ECO:0000256" key="1">
    <source>
        <dbReference type="ARBA" id="ARBA00022729"/>
    </source>
</evidence>
<reference evidence="4 5" key="1">
    <citation type="submission" date="2020-12" db="EMBL/GenBank/DDBJ databases">
        <title>Aureibaculum luteum sp. nov. and Aureibaculum flavum sp. nov., novel members of the family Flavobacteriaceae isolated from Antarctic intertidal sediments.</title>
        <authorList>
            <person name="He X."/>
            <person name="Zhang X."/>
        </authorList>
    </citation>
    <scope>NUCLEOTIDE SEQUENCE [LARGE SCALE GENOMIC DNA]</scope>
    <source>
        <strain evidence="4 5">A20</strain>
    </source>
</reference>
<organism evidence="4 5">
    <name type="scientific">Aureibaculum flavum</name>
    <dbReference type="NCBI Taxonomy" id="2795986"/>
    <lineage>
        <taxon>Bacteria</taxon>
        <taxon>Pseudomonadati</taxon>
        <taxon>Bacteroidota</taxon>
        <taxon>Flavobacteriia</taxon>
        <taxon>Flavobacteriales</taxon>
        <taxon>Flavobacteriaceae</taxon>
        <taxon>Aureibaculum</taxon>
    </lineage>
</organism>
<gene>
    <name evidence="4" type="ORF">JBL43_09050</name>
</gene>
<dbReference type="InterPro" id="IPR026444">
    <property type="entry name" value="Secre_tail"/>
</dbReference>
<feature type="domain" description="DUF6851" evidence="3">
    <location>
        <begin position="57"/>
        <end position="207"/>
    </location>
</feature>
<proteinExistence type="predicted"/>
<dbReference type="Pfam" id="PF18962">
    <property type="entry name" value="Por_Secre_tail"/>
    <property type="match status" value="1"/>
</dbReference>
<dbReference type="PANTHER" id="PTHR34599:SF2">
    <property type="entry name" value="TRAF-TYPE DOMAIN-CONTAINING PROTEIN"/>
    <property type="match status" value="1"/>
</dbReference>
<dbReference type="Proteomes" id="UP000623301">
    <property type="component" value="Unassembled WGS sequence"/>
</dbReference>
<evidence type="ECO:0000259" key="2">
    <source>
        <dbReference type="Pfam" id="PF18962"/>
    </source>
</evidence>
<dbReference type="PANTHER" id="PTHR34599">
    <property type="entry name" value="PEROXIDASE-RELATED"/>
    <property type="match status" value="1"/>
</dbReference>
<keyword evidence="5" id="KW-1185">Reference proteome</keyword>
<dbReference type="Pfam" id="PF21167">
    <property type="entry name" value="DUF6851"/>
    <property type="match status" value="1"/>
</dbReference>